<dbReference type="EMBL" id="JABAYA010000186">
    <property type="protein sequence ID" value="KAF7722611.1"/>
    <property type="molecule type" value="Genomic_DNA"/>
</dbReference>
<name>A0A8H7BMA9_9FUNG</name>
<organism evidence="2 3">
    <name type="scientific">Apophysomyces ossiformis</name>
    <dbReference type="NCBI Taxonomy" id="679940"/>
    <lineage>
        <taxon>Eukaryota</taxon>
        <taxon>Fungi</taxon>
        <taxon>Fungi incertae sedis</taxon>
        <taxon>Mucoromycota</taxon>
        <taxon>Mucoromycotina</taxon>
        <taxon>Mucoromycetes</taxon>
        <taxon>Mucorales</taxon>
        <taxon>Mucorineae</taxon>
        <taxon>Mucoraceae</taxon>
        <taxon>Apophysomyces</taxon>
    </lineage>
</organism>
<protein>
    <submittedName>
        <fullName evidence="2">Uncharacterized protein</fullName>
    </submittedName>
</protein>
<dbReference type="PANTHER" id="PTHR33604:SF3">
    <property type="entry name" value="OSJNBA0004B13.7 PROTEIN"/>
    <property type="match status" value="1"/>
</dbReference>
<dbReference type="InterPro" id="IPR029044">
    <property type="entry name" value="Nucleotide-diphossugar_trans"/>
</dbReference>
<comment type="caution">
    <text evidence="2">The sequence shown here is derived from an EMBL/GenBank/DDBJ whole genome shotgun (WGS) entry which is preliminary data.</text>
</comment>
<evidence type="ECO:0000256" key="1">
    <source>
        <dbReference type="SAM" id="MobiDB-lite"/>
    </source>
</evidence>
<dbReference type="Gene3D" id="3.90.550.10">
    <property type="entry name" value="Spore Coat Polysaccharide Biosynthesis Protein SpsA, Chain A"/>
    <property type="match status" value="1"/>
</dbReference>
<gene>
    <name evidence="2" type="ORF">EC973_002924</name>
</gene>
<evidence type="ECO:0000313" key="2">
    <source>
        <dbReference type="EMBL" id="KAF7722611.1"/>
    </source>
</evidence>
<dbReference type="OrthoDB" id="2020070at2759"/>
<proteinExistence type="predicted"/>
<dbReference type="Proteomes" id="UP000605846">
    <property type="component" value="Unassembled WGS sequence"/>
</dbReference>
<reference evidence="2" key="1">
    <citation type="submission" date="2020-01" db="EMBL/GenBank/DDBJ databases">
        <title>Genome Sequencing of Three Apophysomyces-Like Fungal Strains Confirms a Novel Fungal Genus in the Mucoromycota with divergent Burkholderia-like Endosymbiotic Bacteria.</title>
        <authorList>
            <person name="Stajich J.E."/>
            <person name="Macias A.M."/>
            <person name="Carter-House D."/>
            <person name="Lovett B."/>
            <person name="Kasson L.R."/>
            <person name="Berry K."/>
            <person name="Grigoriev I."/>
            <person name="Chang Y."/>
            <person name="Spatafora J."/>
            <person name="Kasson M.T."/>
        </authorList>
    </citation>
    <scope>NUCLEOTIDE SEQUENCE</scope>
    <source>
        <strain evidence="2">NRRL A-21654</strain>
    </source>
</reference>
<dbReference type="SUPFAM" id="SSF53448">
    <property type="entry name" value="Nucleotide-diphospho-sugar transferases"/>
    <property type="match status" value="1"/>
</dbReference>
<accession>A0A8H7BMA9</accession>
<sequence length="894" mass="102406">MDKSWIIAPGTIDDTQSDQAQSPSTFLRNLQTYRTTGHDYSSLSALPTSSAHETVTAIVQIKDRSLIKQQLDAVKSQTVTIAHIWLICPSTLRSATEYHARNLKDARVITVDTPQYQARAMKSTWEASWLQIVHTVDTPLVWVLDDSLPGPRHLEYVYDAIRTNQYHDALVGTHGSLLPSRLNAEKESSILCLPKDFHTVPTSTQPVDMIHGAWLLRKLWLPYLTVNLDTSSLSVPLAYHISQSLSQHGNIPSIVLPPPEKNRQLMILADKCTDVRLSLAKDEIWRQRLKMYTTPTALDYRYIATLRQQHEQHTLLFFADGYEQALALHPLICRFSYRVHVVVTGTRRGLAGQRLEQVFKQTNCSDAIVHDIDIKDGDEPAAVISVISSVTRLIHAVEPKALVHIAKDNPVISSLKVVAKTWDVSTIGLPVDDIRHALWISELSPDTLQHWNTMDLNLVVITDRRPHALARLLQSLSRSHLLGDKVDLTIRMEQSADSATRSLVNNFAWSHGTKEVRHRIKKGGLMPAIVESWYPKSKHDYAVILEDDVEVSPFFYTWAKYSILQYRYSGNVNASRLMYGVSMYAPRNLELLPQGRRPWSAEKALSSRYPPHMPYVSQVPCSWGAVYFPEHWREFHAYLTVRLEDEKTEHQLNITVPRSRSVRWKKSWKKYFIELVYLRAYVMLYPNFQRFESFSTNHLEFGTHVKKERRHKTIDTFLVPLMQRNTILAQLPGHRLPAFEELPVLDLWGRVVNHEHLEYKGAVLHRKVSSCSRTYGRFDPEDLLCPLQRTEDEIAQAQAAANVTKKPKEIKSMDVVEPLLFVTVTVPSKEDIIEQAEYYPKPIDVALMPPPSPSPRVNLTMPPPTEEPEQDNEFQDLESELRNLHRLHYQIGLK</sequence>
<feature type="region of interest" description="Disordered" evidence="1">
    <location>
        <begin position="850"/>
        <end position="873"/>
    </location>
</feature>
<dbReference type="AlphaFoldDB" id="A0A8H7BMA9"/>
<keyword evidence="3" id="KW-1185">Reference proteome</keyword>
<evidence type="ECO:0000313" key="3">
    <source>
        <dbReference type="Proteomes" id="UP000605846"/>
    </source>
</evidence>
<dbReference type="PANTHER" id="PTHR33604">
    <property type="entry name" value="OSJNBA0004B13.7 PROTEIN"/>
    <property type="match status" value="1"/>
</dbReference>